<evidence type="ECO:0000256" key="3">
    <source>
        <dbReference type="ARBA" id="ARBA00022989"/>
    </source>
</evidence>
<evidence type="ECO:0000256" key="1">
    <source>
        <dbReference type="ARBA" id="ARBA00004141"/>
    </source>
</evidence>
<name>A0A7C8ZQE9_OPUST</name>
<dbReference type="GO" id="GO:0016020">
    <property type="term" value="C:membrane"/>
    <property type="evidence" value="ECO:0007669"/>
    <property type="project" value="UniProtKB-SubCell"/>
</dbReference>
<evidence type="ECO:0000256" key="5">
    <source>
        <dbReference type="SAM" id="MobiDB-lite"/>
    </source>
</evidence>
<protein>
    <recommendedName>
        <fullName evidence="6">CGL160/ATPI domain-containing protein</fullName>
    </recommendedName>
</protein>
<feature type="region of interest" description="Disordered" evidence="5">
    <location>
        <begin position="90"/>
        <end position="115"/>
    </location>
</feature>
<keyword evidence="4" id="KW-0472">Membrane</keyword>
<evidence type="ECO:0000256" key="2">
    <source>
        <dbReference type="ARBA" id="ARBA00022692"/>
    </source>
</evidence>
<accession>A0A7C8ZQE9</accession>
<keyword evidence="2" id="KW-0812">Transmembrane</keyword>
<evidence type="ECO:0000313" key="7">
    <source>
        <dbReference type="EMBL" id="MBA4647355.1"/>
    </source>
</evidence>
<evidence type="ECO:0000256" key="4">
    <source>
        <dbReference type="ARBA" id="ARBA00023136"/>
    </source>
</evidence>
<dbReference type="PANTHER" id="PTHR34118:SF1">
    <property type="entry name" value="NF-KAPPA-B INHIBITOR-LIKE PROTEIN"/>
    <property type="match status" value="1"/>
</dbReference>
<proteinExistence type="predicted"/>
<dbReference type="PANTHER" id="PTHR34118">
    <property type="entry name" value="NF-KAPPA-B INHIBITOR-LIKE PROTEIN-RELATED"/>
    <property type="match status" value="1"/>
</dbReference>
<feature type="domain" description="CGL160/ATPI" evidence="6">
    <location>
        <begin position="158"/>
        <end position="221"/>
    </location>
</feature>
<evidence type="ECO:0000259" key="6">
    <source>
        <dbReference type="Pfam" id="PF24763"/>
    </source>
</evidence>
<dbReference type="Pfam" id="PF24763">
    <property type="entry name" value="CGL160_C"/>
    <property type="match status" value="1"/>
</dbReference>
<reference evidence="7" key="2">
    <citation type="submission" date="2020-07" db="EMBL/GenBank/DDBJ databases">
        <authorList>
            <person name="Vera ALvarez R."/>
            <person name="Arias-Moreno D.M."/>
            <person name="Jimenez-Jacinto V."/>
            <person name="Jimenez-Bremont J.F."/>
            <person name="Swaminathan K."/>
            <person name="Moose S.P."/>
            <person name="Guerrero-Gonzalez M.L."/>
            <person name="Marino-Ramirez L."/>
            <person name="Landsman D."/>
            <person name="Rodriguez-Kessler M."/>
            <person name="Delgado-Sanchez P."/>
        </authorList>
    </citation>
    <scope>NUCLEOTIDE SEQUENCE</scope>
    <source>
        <tissue evidence="7">Cladode</tissue>
    </source>
</reference>
<dbReference type="InterPro" id="IPR056309">
    <property type="entry name" value="CGL160/ATPI_dom"/>
</dbReference>
<dbReference type="EMBL" id="GISG01150230">
    <property type="protein sequence ID" value="MBA4647355.1"/>
    <property type="molecule type" value="Transcribed_RNA"/>
</dbReference>
<reference evidence="7" key="1">
    <citation type="journal article" date="2013" name="J. Plant Res.">
        <title>Effect of fungi and light on seed germination of three Opuntia species from semiarid lands of central Mexico.</title>
        <authorList>
            <person name="Delgado-Sanchez P."/>
            <person name="Jimenez-Bremont J.F."/>
            <person name="Guerrero-Gonzalez Mde L."/>
            <person name="Flores J."/>
        </authorList>
    </citation>
    <scope>NUCLEOTIDE SEQUENCE</scope>
    <source>
        <tissue evidence="7">Cladode</tissue>
    </source>
</reference>
<dbReference type="AlphaFoldDB" id="A0A7C8ZQE9"/>
<sequence length="322" mass="36139">METLSRVSWVQFTTNSPLFGGRTPNHHPNVSTLRIPRISVLKTPSSAIERAEDDVLKEFFRERQLNGDLIAKYSDILFQRRAVNYTDAEAGEVAENSKPVEQDQTSQALGDEPEGGFLKLKETQGWLLGEASAPVNKKPTNKEVLDDRERRKRLNLLRYEALKRELLFMTLGVGAACTGYCLLTLSIQAAVSYASGVGFSCLYLQLLYQHVDSISKDSVPQIFLQKKQKKIGIRSEDLQDLIERSVKGSGIALSSPRIVIPAAIYGLWVLLHRNFANDVFDFQIVPAMMGMFAYKAAALIQAYRDNEDLRFIFPDDEESSDA</sequence>
<organism evidence="7">
    <name type="scientific">Opuntia streptacantha</name>
    <name type="common">Prickly pear cactus</name>
    <name type="synonym">Opuntia cardona</name>
    <dbReference type="NCBI Taxonomy" id="393608"/>
    <lineage>
        <taxon>Eukaryota</taxon>
        <taxon>Viridiplantae</taxon>
        <taxon>Streptophyta</taxon>
        <taxon>Embryophyta</taxon>
        <taxon>Tracheophyta</taxon>
        <taxon>Spermatophyta</taxon>
        <taxon>Magnoliopsida</taxon>
        <taxon>eudicotyledons</taxon>
        <taxon>Gunneridae</taxon>
        <taxon>Pentapetalae</taxon>
        <taxon>Caryophyllales</taxon>
        <taxon>Cactineae</taxon>
        <taxon>Cactaceae</taxon>
        <taxon>Opuntioideae</taxon>
        <taxon>Opuntia</taxon>
    </lineage>
</organism>
<keyword evidence="3" id="KW-1133">Transmembrane helix</keyword>
<comment type="subcellular location">
    <subcellularLocation>
        <location evidence="1">Membrane</location>
        <topology evidence="1">Multi-pass membrane protein</topology>
    </subcellularLocation>
</comment>